<dbReference type="GO" id="GO:0006629">
    <property type="term" value="P:lipid metabolic process"/>
    <property type="evidence" value="ECO:0007669"/>
    <property type="project" value="InterPro"/>
</dbReference>
<dbReference type="PhylomeDB" id="A0A0D2U4E7"/>
<dbReference type="InParanoid" id="A0A0D2U4E7"/>
<dbReference type="GO" id="GO:0008374">
    <property type="term" value="F:O-acyltransferase activity"/>
    <property type="evidence" value="ECO:0007669"/>
    <property type="project" value="InterPro"/>
</dbReference>
<gene>
    <name evidence="2" type="ORF">CAOG_001415</name>
</gene>
<evidence type="ECO:0000313" key="2">
    <source>
        <dbReference type="EMBL" id="KJE90036.1"/>
    </source>
</evidence>
<dbReference type="RefSeq" id="XP_004349935.1">
    <property type="nucleotide sequence ID" value="XM_004349885.2"/>
</dbReference>
<dbReference type="eggNOG" id="KOG2369">
    <property type="taxonomic scope" value="Eukaryota"/>
</dbReference>
<sequence length="490" mass="53716">MTRTTSAVLLALALALCWMTAGAAPTPATANTNTNDDATAESATSYDACANPIVLVTGLGGCVLDFLLTDEYKHLHYECSLVFSRNKWSSGLVRLWPAIEAVDAIPPYHLRACWEDMMAVHYNETTGRFANTPGVQVRPRDYGGVTGVDNLFDIESNWGPGMSAVYEKLIKQLKVTPGYEVGKNIRGAPFDFRLVADDIELASMFTDLKNLIEETYNMTRACSAGPRRVHVMTHSLGGSYWLYFLNTFVDRAWKDQYIRFTLAVSSPWQGAGKAYRTLISGDDEGLPGGNIMFLPVEQLMGGLLWMIPFSNFFGTKTFIQYADTGASFSSNASDVARLFDSMPGTLRPLVPFIISKIVEPRSLTVAAPETDIYCIHGSGVVTESFYVYQSANQTNTNPAEYREDAVINGTTYLAPNPALLFPLDKSSPFYVDPNQGDGTVELPSLQYCRNWIGKNGGKQMVEVDVAGQEHLGILSSAAFLNDVMPLILAP</sequence>
<feature type="chain" id="PRO_5002252324" evidence="1">
    <location>
        <begin position="24"/>
        <end position="490"/>
    </location>
</feature>
<protein>
    <submittedName>
        <fullName evidence="2">Lecithin:cholesterol acyltransferase</fullName>
    </submittedName>
</protein>
<dbReference type="PANTHER" id="PTHR11440">
    <property type="entry name" value="LECITHIN-CHOLESTEROL ACYLTRANSFERASE-RELATED"/>
    <property type="match status" value="1"/>
</dbReference>
<keyword evidence="3" id="KW-1185">Reference proteome</keyword>
<reference evidence="3" key="1">
    <citation type="submission" date="2011-02" db="EMBL/GenBank/DDBJ databases">
        <title>The Genome Sequence of Capsaspora owczarzaki ATCC 30864.</title>
        <authorList>
            <person name="Russ C."/>
            <person name="Cuomo C."/>
            <person name="Burger G."/>
            <person name="Gray M.W."/>
            <person name="Holland P.W.H."/>
            <person name="King N."/>
            <person name="Lang F.B.F."/>
            <person name="Roger A.J."/>
            <person name="Ruiz-Trillo I."/>
            <person name="Young S.K."/>
            <person name="Zeng Q."/>
            <person name="Gargeya S."/>
            <person name="Alvarado L."/>
            <person name="Berlin A."/>
            <person name="Chapman S.B."/>
            <person name="Chen Z."/>
            <person name="Freedman E."/>
            <person name="Gellesch M."/>
            <person name="Goldberg J."/>
            <person name="Griggs A."/>
            <person name="Gujja S."/>
            <person name="Heilman E."/>
            <person name="Heiman D."/>
            <person name="Howarth C."/>
            <person name="Mehta T."/>
            <person name="Neiman D."/>
            <person name="Pearson M."/>
            <person name="Roberts A."/>
            <person name="Saif S."/>
            <person name="Shea T."/>
            <person name="Shenoy N."/>
            <person name="Sisk P."/>
            <person name="Stolte C."/>
            <person name="Sykes S."/>
            <person name="White J."/>
            <person name="Yandava C."/>
            <person name="Haas B."/>
            <person name="Nusbaum C."/>
            <person name="Birren B."/>
        </authorList>
    </citation>
    <scope>NUCLEOTIDE SEQUENCE</scope>
    <source>
        <strain evidence="3">ATCC 30864</strain>
    </source>
</reference>
<keyword evidence="2" id="KW-0808">Transferase</keyword>
<dbReference type="STRING" id="595528.A0A0D2U4E7"/>
<dbReference type="InterPro" id="IPR029058">
    <property type="entry name" value="AB_hydrolase_fold"/>
</dbReference>
<dbReference type="SUPFAM" id="SSF53474">
    <property type="entry name" value="alpha/beta-Hydrolases"/>
    <property type="match status" value="1"/>
</dbReference>
<dbReference type="InterPro" id="IPR003386">
    <property type="entry name" value="LACT/PDAT_acylTrfase"/>
</dbReference>
<accession>A0A0D2U4E7</accession>
<name>A0A0D2U4E7_CAPO3</name>
<dbReference type="AlphaFoldDB" id="A0A0D2U4E7"/>
<feature type="signal peptide" evidence="1">
    <location>
        <begin position="1"/>
        <end position="23"/>
    </location>
</feature>
<dbReference type="OrthoDB" id="190846at2759"/>
<proteinExistence type="predicted"/>
<evidence type="ECO:0000256" key="1">
    <source>
        <dbReference type="SAM" id="SignalP"/>
    </source>
</evidence>
<dbReference type="OMA" id="GSKTGCM"/>
<dbReference type="FunCoup" id="A0A0D2U4E7">
    <property type="interactions" value="139"/>
</dbReference>
<keyword evidence="2" id="KW-0012">Acyltransferase</keyword>
<dbReference type="Pfam" id="PF02450">
    <property type="entry name" value="LCAT"/>
    <property type="match status" value="2"/>
</dbReference>
<dbReference type="Gene3D" id="3.40.50.1820">
    <property type="entry name" value="alpha/beta hydrolase"/>
    <property type="match status" value="2"/>
</dbReference>
<organism evidence="2 3">
    <name type="scientific">Capsaspora owczarzaki (strain ATCC 30864)</name>
    <dbReference type="NCBI Taxonomy" id="595528"/>
    <lineage>
        <taxon>Eukaryota</taxon>
        <taxon>Filasterea</taxon>
        <taxon>Capsaspora</taxon>
    </lineage>
</organism>
<dbReference type="EMBL" id="KE346361">
    <property type="protein sequence ID" value="KJE90036.1"/>
    <property type="molecule type" value="Genomic_DNA"/>
</dbReference>
<dbReference type="Proteomes" id="UP000008743">
    <property type="component" value="Unassembled WGS sequence"/>
</dbReference>
<evidence type="ECO:0000313" key="3">
    <source>
        <dbReference type="Proteomes" id="UP000008743"/>
    </source>
</evidence>
<keyword evidence="1" id="KW-0732">Signal</keyword>